<sequence length="370" mass="40306">MTDSRPLLRLAGLDDLSERIYLFIVHRGATSTGDVAERFELERPQALSRLEVLRDLGLLSRGLSDDAHYSPVDPRYSLSAMTDRLSDQITRIRERIPTLGDQFDKIVAPGTDTPETRIVSDTDAVANWYVRLQHQATREFLIFDRPPYVTSRLEPLEAVVLDRGVSWRAVYTAGSFEPEGSWEEANRLASQGEQARIVPALPVKLAIADRATALVSLSLDGVRSDAVVTESQPLISALTDLFEFYWARGRPMPASRDQAEHPASAAGAQSATTTPTATAAAAAMATGTAAGTSPMATPTGSPAELPWRAATREEKAILALIATGMKDESIARQLGMSPRSLRRRSHELMVELGATNRFQAGAEAARRGWV</sequence>
<organism evidence="3 4">
    <name type="scientific">Herbiconiux daphne</name>
    <dbReference type="NCBI Taxonomy" id="2970914"/>
    <lineage>
        <taxon>Bacteria</taxon>
        <taxon>Bacillati</taxon>
        <taxon>Actinomycetota</taxon>
        <taxon>Actinomycetes</taxon>
        <taxon>Micrococcales</taxon>
        <taxon>Microbacteriaceae</taxon>
        <taxon>Herbiconiux</taxon>
    </lineage>
</organism>
<evidence type="ECO:0000313" key="3">
    <source>
        <dbReference type="EMBL" id="MCS5732357.1"/>
    </source>
</evidence>
<feature type="compositionally biased region" description="Low complexity" evidence="1">
    <location>
        <begin position="262"/>
        <end position="300"/>
    </location>
</feature>
<accession>A0ABT2GYG6</accession>
<evidence type="ECO:0000259" key="2">
    <source>
        <dbReference type="PROSITE" id="PS50043"/>
    </source>
</evidence>
<dbReference type="SMART" id="SM00421">
    <property type="entry name" value="HTH_LUXR"/>
    <property type="match status" value="1"/>
</dbReference>
<feature type="region of interest" description="Disordered" evidence="1">
    <location>
        <begin position="253"/>
        <end position="305"/>
    </location>
</feature>
<name>A0ABT2GYG6_9MICO</name>
<dbReference type="Gene3D" id="1.10.10.10">
    <property type="entry name" value="Winged helix-like DNA-binding domain superfamily/Winged helix DNA-binding domain"/>
    <property type="match status" value="2"/>
</dbReference>
<protein>
    <submittedName>
        <fullName evidence="3">Helix-turn-helix transcriptional regulator</fullName>
    </submittedName>
</protein>
<dbReference type="InterPro" id="IPR000792">
    <property type="entry name" value="Tscrpt_reg_LuxR_C"/>
</dbReference>
<dbReference type="SUPFAM" id="SSF46894">
    <property type="entry name" value="C-terminal effector domain of the bipartite response regulators"/>
    <property type="match status" value="1"/>
</dbReference>
<dbReference type="SUPFAM" id="SSF46785">
    <property type="entry name" value="Winged helix' DNA-binding domain"/>
    <property type="match status" value="1"/>
</dbReference>
<feature type="domain" description="HTH luxR-type" evidence="2">
    <location>
        <begin position="303"/>
        <end position="368"/>
    </location>
</feature>
<dbReference type="PROSITE" id="PS50043">
    <property type="entry name" value="HTH_LUXR_2"/>
    <property type="match status" value="1"/>
</dbReference>
<dbReference type="InterPro" id="IPR036390">
    <property type="entry name" value="WH_DNA-bd_sf"/>
</dbReference>
<gene>
    <name evidence="3" type="ORF">N1032_01190</name>
</gene>
<dbReference type="PANTHER" id="PTHR34293:SF1">
    <property type="entry name" value="HTH-TYPE TRANSCRIPTIONAL REGULATOR TRMBL2"/>
    <property type="match status" value="1"/>
</dbReference>
<dbReference type="PANTHER" id="PTHR34293">
    <property type="entry name" value="HTH-TYPE TRANSCRIPTIONAL REGULATOR TRMBL2"/>
    <property type="match status" value="1"/>
</dbReference>
<proteinExistence type="predicted"/>
<dbReference type="EMBL" id="JANLCJ010000001">
    <property type="protein sequence ID" value="MCS5732357.1"/>
    <property type="molecule type" value="Genomic_DNA"/>
</dbReference>
<reference evidence="3" key="1">
    <citation type="submission" date="2022-08" db="EMBL/GenBank/DDBJ databases">
        <authorList>
            <person name="Deng Y."/>
            <person name="Han X.-F."/>
            <person name="Zhang Y.-Q."/>
        </authorList>
    </citation>
    <scope>NUCLEOTIDE SEQUENCE</scope>
    <source>
        <strain evidence="3">CPCC 203386</strain>
    </source>
</reference>
<dbReference type="InterPro" id="IPR036388">
    <property type="entry name" value="WH-like_DNA-bd_sf"/>
</dbReference>
<evidence type="ECO:0000256" key="1">
    <source>
        <dbReference type="SAM" id="MobiDB-lite"/>
    </source>
</evidence>
<dbReference type="RefSeq" id="WP_259536953.1">
    <property type="nucleotide sequence ID" value="NZ_JANLCJ010000001.1"/>
</dbReference>
<dbReference type="InterPro" id="IPR051797">
    <property type="entry name" value="TrmB-like"/>
</dbReference>
<keyword evidence="4" id="KW-1185">Reference proteome</keyword>
<comment type="caution">
    <text evidence="3">The sequence shown here is derived from an EMBL/GenBank/DDBJ whole genome shotgun (WGS) entry which is preliminary data.</text>
</comment>
<dbReference type="InterPro" id="IPR016032">
    <property type="entry name" value="Sig_transdc_resp-reg_C-effctor"/>
</dbReference>
<dbReference type="Proteomes" id="UP001165586">
    <property type="component" value="Unassembled WGS sequence"/>
</dbReference>
<dbReference type="Pfam" id="PF00196">
    <property type="entry name" value="GerE"/>
    <property type="match status" value="1"/>
</dbReference>
<evidence type="ECO:0000313" key="4">
    <source>
        <dbReference type="Proteomes" id="UP001165586"/>
    </source>
</evidence>
<dbReference type="CDD" id="cd06170">
    <property type="entry name" value="LuxR_C_like"/>
    <property type="match status" value="1"/>
</dbReference>